<dbReference type="Gene3D" id="3.40.50.720">
    <property type="entry name" value="NAD(P)-binding Rossmann-like Domain"/>
    <property type="match status" value="1"/>
</dbReference>
<sequence length="303" mass="33158">MSKILTVFGATGNQGGSVIKSVLADPVLSKAWKIRAITRDPSKPAAQRLAAAGLEVVSADMSSVEAALPAVSGAHTVFLVTNFWETMKKETEVAQGKAVTEACKKAGVKHLIFSSLRNVTEISNGRLPNVSHFDGKAEIEAYIRASGISSTFVLAGLFMSNFFQFFNKQDDTYTLAWPVNLDKAQVPLFDAAEDTGKFVKSAITHYPSTVGQRILAATDYYSPKRIVDEFREATGYKAQAVQIPSEVFKSFLPSPVAQEMLENIMLLEDPGYFAGESLVSSLAVLDEKPTLWKEFVEKNREKF</sequence>
<dbReference type="InterPro" id="IPR036291">
    <property type="entry name" value="NAD(P)-bd_dom_sf"/>
</dbReference>
<evidence type="ECO:0000256" key="2">
    <source>
        <dbReference type="ARBA" id="ARBA00022857"/>
    </source>
</evidence>
<dbReference type="SUPFAM" id="SSF51735">
    <property type="entry name" value="NAD(P)-binding Rossmann-fold domains"/>
    <property type="match status" value="1"/>
</dbReference>
<evidence type="ECO:0000256" key="1">
    <source>
        <dbReference type="ARBA" id="ARBA00006328"/>
    </source>
</evidence>
<feature type="domain" description="NmrA-like" evidence="3">
    <location>
        <begin position="2"/>
        <end position="295"/>
    </location>
</feature>
<dbReference type="Gene3D" id="3.90.25.10">
    <property type="entry name" value="UDP-galactose 4-epimerase, domain 1"/>
    <property type="match status" value="1"/>
</dbReference>
<name>A0A5N7BII1_9EURO</name>
<dbReference type="Proteomes" id="UP000326198">
    <property type="component" value="Unassembled WGS sequence"/>
</dbReference>
<protein>
    <recommendedName>
        <fullName evidence="3">NmrA-like domain-containing protein</fullName>
    </recommendedName>
</protein>
<comment type="similarity">
    <text evidence="1">Belongs to the NmrA-type oxidoreductase family.</text>
</comment>
<dbReference type="InterPro" id="IPR008030">
    <property type="entry name" value="NmrA-like"/>
</dbReference>
<proteinExistence type="inferred from homology"/>
<dbReference type="PANTHER" id="PTHR42748">
    <property type="entry name" value="NITROGEN METABOLITE REPRESSION PROTEIN NMRA FAMILY MEMBER"/>
    <property type="match status" value="1"/>
</dbReference>
<reference evidence="4 5" key="1">
    <citation type="submission" date="2019-04" db="EMBL/GenBank/DDBJ databases">
        <title>Friends and foes A comparative genomics studyof 23 Aspergillus species from section Flavi.</title>
        <authorList>
            <consortium name="DOE Joint Genome Institute"/>
            <person name="Kjaerbolling I."/>
            <person name="Vesth T."/>
            <person name="Frisvad J.C."/>
            <person name="Nybo J.L."/>
            <person name="Theobald S."/>
            <person name="Kildgaard S."/>
            <person name="Isbrandt T."/>
            <person name="Kuo A."/>
            <person name="Sato A."/>
            <person name="Lyhne E.K."/>
            <person name="Kogle M.E."/>
            <person name="Wiebenga A."/>
            <person name="Kun R.S."/>
            <person name="Lubbers R.J."/>
            <person name="Makela M.R."/>
            <person name="Barry K."/>
            <person name="Chovatia M."/>
            <person name="Clum A."/>
            <person name="Daum C."/>
            <person name="Haridas S."/>
            <person name="He G."/>
            <person name="LaButti K."/>
            <person name="Lipzen A."/>
            <person name="Mondo S."/>
            <person name="Riley R."/>
            <person name="Salamov A."/>
            <person name="Simmons B.A."/>
            <person name="Magnuson J.K."/>
            <person name="Henrissat B."/>
            <person name="Mortensen U.H."/>
            <person name="Larsen T.O."/>
            <person name="Devries R.P."/>
            <person name="Grigoriev I.V."/>
            <person name="Machida M."/>
            <person name="Baker S.E."/>
            <person name="Andersen M.R."/>
        </authorList>
    </citation>
    <scope>NUCLEOTIDE SEQUENCE [LARGE SCALE GENOMIC DNA]</scope>
    <source>
        <strain evidence="4 5">IBT 29228</strain>
    </source>
</reference>
<dbReference type="GO" id="GO:0005634">
    <property type="term" value="C:nucleus"/>
    <property type="evidence" value="ECO:0007669"/>
    <property type="project" value="TreeGrafter"/>
</dbReference>
<evidence type="ECO:0000313" key="5">
    <source>
        <dbReference type="Proteomes" id="UP000326198"/>
    </source>
</evidence>
<evidence type="ECO:0000313" key="4">
    <source>
        <dbReference type="EMBL" id="KAE8381612.1"/>
    </source>
</evidence>
<keyword evidence="2" id="KW-0521">NADP</keyword>
<dbReference type="OrthoDB" id="3358371at2759"/>
<dbReference type="InterPro" id="IPR051164">
    <property type="entry name" value="NmrA-like_oxidored"/>
</dbReference>
<dbReference type="PANTHER" id="PTHR42748:SF31">
    <property type="entry name" value="NMRA-LIKE DOMAIN-CONTAINING PROTEIN-RELATED"/>
    <property type="match status" value="1"/>
</dbReference>
<dbReference type="CDD" id="cd05251">
    <property type="entry name" value="NmrA_like_SDR_a"/>
    <property type="match status" value="1"/>
</dbReference>
<keyword evidence="5" id="KW-1185">Reference proteome</keyword>
<dbReference type="AlphaFoldDB" id="A0A5N7BII1"/>
<evidence type="ECO:0000259" key="3">
    <source>
        <dbReference type="Pfam" id="PF05368"/>
    </source>
</evidence>
<gene>
    <name evidence="4" type="ORF">BDV26DRAFT_289253</name>
</gene>
<dbReference type="EMBL" id="ML736169">
    <property type="protein sequence ID" value="KAE8381612.1"/>
    <property type="molecule type" value="Genomic_DNA"/>
</dbReference>
<dbReference type="Pfam" id="PF05368">
    <property type="entry name" value="NmrA"/>
    <property type="match status" value="1"/>
</dbReference>
<accession>A0A5N7BII1</accession>
<organism evidence="4 5">
    <name type="scientific">Aspergillus bertholletiae</name>
    <dbReference type="NCBI Taxonomy" id="1226010"/>
    <lineage>
        <taxon>Eukaryota</taxon>
        <taxon>Fungi</taxon>
        <taxon>Dikarya</taxon>
        <taxon>Ascomycota</taxon>
        <taxon>Pezizomycotina</taxon>
        <taxon>Eurotiomycetes</taxon>
        <taxon>Eurotiomycetidae</taxon>
        <taxon>Eurotiales</taxon>
        <taxon>Aspergillaceae</taxon>
        <taxon>Aspergillus</taxon>
        <taxon>Aspergillus subgen. Circumdati</taxon>
    </lineage>
</organism>